<dbReference type="AlphaFoldDB" id="A0A6L7HVV0"/>
<evidence type="ECO:0000313" key="3">
    <source>
        <dbReference type="Proteomes" id="UP000474778"/>
    </source>
</evidence>
<keyword evidence="3" id="KW-1185">Reference proteome</keyword>
<dbReference type="SMART" id="SM01118">
    <property type="entry name" value="CYTH"/>
    <property type="match status" value="1"/>
</dbReference>
<dbReference type="SUPFAM" id="SSF55154">
    <property type="entry name" value="CYTH-like phosphatases"/>
    <property type="match status" value="1"/>
</dbReference>
<dbReference type="CDD" id="cd07890">
    <property type="entry name" value="CYTH-like_AC_IV-like"/>
    <property type="match status" value="1"/>
</dbReference>
<dbReference type="InterPro" id="IPR023577">
    <property type="entry name" value="CYTH_domain"/>
</dbReference>
<dbReference type="Proteomes" id="UP000474778">
    <property type="component" value="Unassembled WGS sequence"/>
</dbReference>
<evidence type="ECO:0000259" key="1">
    <source>
        <dbReference type="PROSITE" id="PS51707"/>
    </source>
</evidence>
<protein>
    <submittedName>
        <fullName evidence="2">Class IV adenylate cyclase</fullName>
    </submittedName>
</protein>
<evidence type="ECO:0000313" key="2">
    <source>
        <dbReference type="EMBL" id="MXR68479.1"/>
    </source>
</evidence>
<dbReference type="EMBL" id="WRPA01000005">
    <property type="protein sequence ID" value="MXR68479.1"/>
    <property type="molecule type" value="Genomic_DNA"/>
</dbReference>
<dbReference type="InterPro" id="IPR008173">
    <property type="entry name" value="Adenylyl_cyclase_CyaB"/>
</dbReference>
<dbReference type="InterPro" id="IPR033469">
    <property type="entry name" value="CYTH-like_dom_sf"/>
</dbReference>
<comment type="caution">
    <text evidence="2">The sequence shown here is derived from an EMBL/GenBank/DDBJ whole genome shotgun (WGS) entry which is preliminary data.</text>
</comment>
<name>A0A6L7HVV0_9GAMM</name>
<accession>A0A6L7HVV0</accession>
<gene>
    <name evidence="2" type="primary">cyaB</name>
    <name evidence="2" type="ORF">GNT65_07300</name>
</gene>
<dbReference type="NCBIfam" id="TIGR00318">
    <property type="entry name" value="cyaB"/>
    <property type="match status" value="1"/>
</dbReference>
<proteinExistence type="predicted"/>
<dbReference type="Gene3D" id="2.40.320.10">
    <property type="entry name" value="Hypothetical Protein Pfu-838710-001"/>
    <property type="match status" value="1"/>
</dbReference>
<sequence>MQTIPMSQAHFDGKYEVEFKYRLQDRDSFLARLHSLPHQVMLKDNVEFDRYYDTQAGSLAQESKHLCLREMRPSDIKLWIVKGPASQQCQATRIDNIDSAADMLETMGYEVVLRLTKTRSIYFIDQYHVTVDNLEGLGDFAELAIMTDDETQLAHHEQGLLKLAEQLGLRENDRETNSYRELMMNSQTVPSPA</sequence>
<dbReference type="PANTHER" id="PTHR21028:SF2">
    <property type="entry name" value="CYTH DOMAIN-CONTAINING PROTEIN"/>
    <property type="match status" value="1"/>
</dbReference>
<dbReference type="PROSITE" id="PS51707">
    <property type="entry name" value="CYTH"/>
    <property type="match status" value="1"/>
</dbReference>
<dbReference type="Pfam" id="PF01928">
    <property type="entry name" value="CYTH"/>
    <property type="match status" value="1"/>
</dbReference>
<dbReference type="PANTHER" id="PTHR21028">
    <property type="entry name" value="SI:CH211-156B7.4"/>
    <property type="match status" value="1"/>
</dbReference>
<reference evidence="2 3" key="1">
    <citation type="submission" date="2019-12" db="EMBL/GenBank/DDBJ databases">
        <title>Shewanella insulae sp. nov., isolated from a tidal flat.</title>
        <authorList>
            <person name="Yoon J.-H."/>
        </authorList>
    </citation>
    <scope>NUCLEOTIDE SEQUENCE [LARGE SCALE GENOMIC DNA]</scope>
    <source>
        <strain evidence="2 3">JBTF-M18</strain>
    </source>
</reference>
<feature type="domain" description="CYTH" evidence="1">
    <location>
        <begin position="14"/>
        <end position="185"/>
    </location>
</feature>
<organism evidence="2 3">
    <name type="scientific">Shewanella insulae</name>
    <dbReference type="NCBI Taxonomy" id="2681496"/>
    <lineage>
        <taxon>Bacteria</taxon>
        <taxon>Pseudomonadati</taxon>
        <taxon>Pseudomonadota</taxon>
        <taxon>Gammaproteobacteria</taxon>
        <taxon>Alteromonadales</taxon>
        <taxon>Shewanellaceae</taxon>
        <taxon>Shewanella</taxon>
    </lineage>
</organism>